<name>A0ABU6ZG94_9FABA</name>
<accession>A0ABU6ZG94</accession>
<protein>
    <submittedName>
        <fullName evidence="2">Uncharacterized protein</fullName>
    </submittedName>
</protein>
<evidence type="ECO:0000313" key="2">
    <source>
        <dbReference type="EMBL" id="MED6220993.1"/>
    </source>
</evidence>
<dbReference type="EMBL" id="JASCZI010272203">
    <property type="protein sequence ID" value="MED6220993.1"/>
    <property type="molecule type" value="Genomic_DNA"/>
</dbReference>
<sequence>MPSFLTQSDSGHQINLEKFELSFAFMPVWSLAKDEVGLILVATCWAIPFLLEAHEVEAYAMFKQGNDDREVGEATALNLARRNQVVVARLHRSEHGKVKESDNTQAMVVVLSAPATPESTVGSAAARRRRRTNDSTVFTILLCSPSQLAVHRAADPVDGSRGLSGDSQAPAAAKQLDDAGNSGGQ</sequence>
<comment type="caution">
    <text evidence="2">The sequence shown here is derived from an EMBL/GenBank/DDBJ whole genome shotgun (WGS) entry which is preliminary data.</text>
</comment>
<gene>
    <name evidence="2" type="ORF">PIB30_050157</name>
</gene>
<reference evidence="2 3" key="1">
    <citation type="journal article" date="2023" name="Plants (Basel)">
        <title>Bridging the Gap: Combining Genomics and Transcriptomics Approaches to Understand Stylosanthes scabra, an Orphan Legume from the Brazilian Caatinga.</title>
        <authorList>
            <person name="Ferreira-Neto J.R.C."/>
            <person name="da Silva M.D."/>
            <person name="Binneck E."/>
            <person name="de Melo N.F."/>
            <person name="da Silva R.H."/>
            <person name="de Melo A.L.T.M."/>
            <person name="Pandolfi V."/>
            <person name="Bustamante F.O."/>
            <person name="Brasileiro-Vidal A.C."/>
            <person name="Benko-Iseppon A.M."/>
        </authorList>
    </citation>
    <scope>NUCLEOTIDE SEQUENCE [LARGE SCALE GENOMIC DNA]</scope>
    <source>
        <tissue evidence="2">Leaves</tissue>
    </source>
</reference>
<feature type="region of interest" description="Disordered" evidence="1">
    <location>
        <begin position="156"/>
        <end position="185"/>
    </location>
</feature>
<evidence type="ECO:0000313" key="3">
    <source>
        <dbReference type="Proteomes" id="UP001341840"/>
    </source>
</evidence>
<dbReference type="Proteomes" id="UP001341840">
    <property type="component" value="Unassembled WGS sequence"/>
</dbReference>
<organism evidence="2 3">
    <name type="scientific">Stylosanthes scabra</name>
    <dbReference type="NCBI Taxonomy" id="79078"/>
    <lineage>
        <taxon>Eukaryota</taxon>
        <taxon>Viridiplantae</taxon>
        <taxon>Streptophyta</taxon>
        <taxon>Embryophyta</taxon>
        <taxon>Tracheophyta</taxon>
        <taxon>Spermatophyta</taxon>
        <taxon>Magnoliopsida</taxon>
        <taxon>eudicotyledons</taxon>
        <taxon>Gunneridae</taxon>
        <taxon>Pentapetalae</taxon>
        <taxon>rosids</taxon>
        <taxon>fabids</taxon>
        <taxon>Fabales</taxon>
        <taxon>Fabaceae</taxon>
        <taxon>Papilionoideae</taxon>
        <taxon>50 kb inversion clade</taxon>
        <taxon>dalbergioids sensu lato</taxon>
        <taxon>Dalbergieae</taxon>
        <taxon>Pterocarpus clade</taxon>
        <taxon>Stylosanthes</taxon>
    </lineage>
</organism>
<keyword evidence="3" id="KW-1185">Reference proteome</keyword>
<proteinExistence type="predicted"/>
<evidence type="ECO:0000256" key="1">
    <source>
        <dbReference type="SAM" id="MobiDB-lite"/>
    </source>
</evidence>